<comment type="catalytic activity">
    <reaction evidence="5 6">
        <text>adenine + H2O + H(+) = hypoxanthine + NH4(+)</text>
        <dbReference type="Rhea" id="RHEA:23688"/>
        <dbReference type="ChEBI" id="CHEBI:15377"/>
        <dbReference type="ChEBI" id="CHEBI:15378"/>
        <dbReference type="ChEBI" id="CHEBI:16708"/>
        <dbReference type="ChEBI" id="CHEBI:17368"/>
        <dbReference type="ChEBI" id="CHEBI:28938"/>
        <dbReference type="EC" id="3.5.4.2"/>
    </reaction>
</comment>
<dbReference type="SUPFAM" id="SSF51556">
    <property type="entry name" value="Metallo-dependent hydrolases"/>
    <property type="match status" value="1"/>
</dbReference>
<dbReference type="GO" id="GO:0006146">
    <property type="term" value="P:adenine catabolic process"/>
    <property type="evidence" value="ECO:0007669"/>
    <property type="project" value="InterPro"/>
</dbReference>
<keyword evidence="10" id="KW-1185">Reference proteome</keyword>
<evidence type="ECO:0000259" key="8">
    <source>
        <dbReference type="Pfam" id="PF13382"/>
    </source>
</evidence>
<comment type="cofactor">
    <cofactor evidence="6">
        <name>Mn(2+)</name>
        <dbReference type="ChEBI" id="CHEBI:29035"/>
    </cofactor>
</comment>
<evidence type="ECO:0000256" key="5">
    <source>
        <dbReference type="ARBA" id="ARBA00047720"/>
    </source>
</evidence>
<dbReference type="Proteomes" id="UP000237749">
    <property type="component" value="Unassembled WGS sequence"/>
</dbReference>
<evidence type="ECO:0000313" key="10">
    <source>
        <dbReference type="Proteomes" id="UP000237749"/>
    </source>
</evidence>
<gene>
    <name evidence="6" type="primary">ade</name>
    <name evidence="9" type="ORF">BXY41_102353</name>
</gene>
<dbReference type="PANTHER" id="PTHR11113">
    <property type="entry name" value="N-ACETYLGLUCOSAMINE-6-PHOSPHATE DEACETYLASE"/>
    <property type="match status" value="1"/>
</dbReference>
<dbReference type="Pfam" id="PF13382">
    <property type="entry name" value="Adenine_deam_C"/>
    <property type="match status" value="1"/>
</dbReference>
<comment type="similarity">
    <text evidence="1 6">Belongs to the metallo-dependent hydrolases superfamily. Adenine deaminase family.</text>
</comment>
<dbReference type="Pfam" id="PF01979">
    <property type="entry name" value="Amidohydro_1"/>
    <property type="match status" value="1"/>
</dbReference>
<dbReference type="Gene3D" id="3.20.20.140">
    <property type="entry name" value="Metal-dependent hydrolases"/>
    <property type="match status" value="1"/>
</dbReference>
<evidence type="ECO:0000256" key="3">
    <source>
        <dbReference type="ARBA" id="ARBA00022801"/>
    </source>
</evidence>
<dbReference type="SUPFAM" id="SSF51338">
    <property type="entry name" value="Composite domain of metallo-dependent hydrolases"/>
    <property type="match status" value="1"/>
</dbReference>
<dbReference type="InterPro" id="IPR011059">
    <property type="entry name" value="Metal-dep_hydrolase_composite"/>
</dbReference>
<dbReference type="InterPro" id="IPR006680">
    <property type="entry name" value="Amidohydro-rel"/>
</dbReference>
<dbReference type="InterPro" id="IPR026912">
    <property type="entry name" value="Adenine_deam_C"/>
</dbReference>
<evidence type="ECO:0000256" key="1">
    <source>
        <dbReference type="ARBA" id="ARBA00006773"/>
    </source>
</evidence>
<reference evidence="9 10" key="1">
    <citation type="submission" date="2018-02" db="EMBL/GenBank/DDBJ databases">
        <title>Genomic Encyclopedia of Archaeal and Bacterial Type Strains, Phase II (KMG-II): from individual species to whole genera.</title>
        <authorList>
            <person name="Goeker M."/>
        </authorList>
    </citation>
    <scope>NUCLEOTIDE SEQUENCE [LARGE SCALE GENOMIC DNA]</scope>
    <source>
        <strain evidence="9 10">DSM 3808</strain>
    </source>
</reference>
<dbReference type="InterPro" id="IPR032466">
    <property type="entry name" value="Metal_Hydrolase"/>
</dbReference>
<name>A0A2S6HXM2_9FIRM</name>
<evidence type="ECO:0000313" key="9">
    <source>
        <dbReference type="EMBL" id="PPK82663.1"/>
    </source>
</evidence>
<dbReference type="OrthoDB" id="9775607at2"/>
<sequence>MKVDLLIQNGWVYRTYRQCFEKADIAVVGEKFYDVSPASCYEADHVVDAKDNYIIPGLIDIHMHMESSMIGPAEFSRAVLPWGVTTIVADPHEIANVFGMEGISRFMEVKTDLDIYYAIPSSVPAAGEAYETTGGVVGEEEVLKLLEDDRVICLGEVMNHRDLISPEDTKIKRLIQLCQTASRDIKIEGHCPSLTGRDLAAFIRGGVDADHTQQTPESVLEKTDLGMFLELQGKSLTHDVVSAVVSNELYENVALVTDDVMPDHLVTGHLNRILRLAVEQGMPAERAVYCSTLTPARRMGLNDRGMIAPGKLADFIILEDLIHFNPLAVYKKGKLYESPSKEEKTRYPDEFYQSVKCRIALESDFKLNRCNIKDGVAVVSVMQVQEYGTRICHVKRRIAVKDHCLCWQEAGLCLAVVYERYGKNGNVSYGLVENGLKLPGAVATTWSHDSHNLLVLGNSPKDMLLAQNRVVHMQGGYVTAREGEVTAFVNLPVGGILSDEGLYKLSKSLGEVRREIEDMGYQNSNVIMSISTLTLLVSPELKLSDKGLFDTKDRQGIPLVEKYEYEKGKG</sequence>
<feature type="domain" description="Adenine deaminase C-terminal" evidence="8">
    <location>
        <begin position="394"/>
        <end position="554"/>
    </location>
</feature>
<comment type="caution">
    <text evidence="9">The sequence shown here is derived from an EMBL/GenBank/DDBJ whole genome shotgun (WGS) entry which is preliminary data.</text>
</comment>
<dbReference type="PANTHER" id="PTHR11113:SF2">
    <property type="entry name" value="ADENINE DEAMINASE"/>
    <property type="match status" value="1"/>
</dbReference>
<accession>A0A2S6HXM2</accession>
<dbReference type="Gene3D" id="2.30.40.10">
    <property type="entry name" value="Urease, subunit C, domain 1"/>
    <property type="match status" value="1"/>
</dbReference>
<evidence type="ECO:0000259" key="7">
    <source>
        <dbReference type="Pfam" id="PF01979"/>
    </source>
</evidence>
<dbReference type="EMBL" id="PTJA01000002">
    <property type="protein sequence ID" value="PPK82663.1"/>
    <property type="molecule type" value="Genomic_DNA"/>
</dbReference>
<keyword evidence="4 6" id="KW-0464">Manganese</keyword>
<dbReference type="InterPro" id="IPR006679">
    <property type="entry name" value="Adenine_deam"/>
</dbReference>
<protein>
    <recommendedName>
        <fullName evidence="2 6">Adenine deaminase</fullName>
        <shortName evidence="6">Adenase</shortName>
        <shortName evidence="6">Adenine aminase</shortName>
        <ecNumber evidence="2 6">3.5.4.2</ecNumber>
    </recommendedName>
</protein>
<organism evidence="9 10">
    <name type="scientific">Lacrimispora xylanisolvens</name>
    <dbReference type="NCBI Taxonomy" id="384636"/>
    <lineage>
        <taxon>Bacteria</taxon>
        <taxon>Bacillati</taxon>
        <taxon>Bacillota</taxon>
        <taxon>Clostridia</taxon>
        <taxon>Lachnospirales</taxon>
        <taxon>Lachnospiraceae</taxon>
        <taxon>Lacrimispora</taxon>
    </lineage>
</organism>
<evidence type="ECO:0000256" key="6">
    <source>
        <dbReference type="HAMAP-Rule" id="MF_01518"/>
    </source>
</evidence>
<dbReference type="RefSeq" id="WP_104435361.1">
    <property type="nucleotide sequence ID" value="NZ_PTJA01000002.1"/>
</dbReference>
<dbReference type="EC" id="3.5.4.2" evidence="2 6"/>
<feature type="domain" description="Amidohydrolase-related" evidence="7">
    <location>
        <begin position="53"/>
        <end position="335"/>
    </location>
</feature>
<proteinExistence type="inferred from homology"/>
<evidence type="ECO:0000256" key="2">
    <source>
        <dbReference type="ARBA" id="ARBA00012782"/>
    </source>
</evidence>
<evidence type="ECO:0000256" key="4">
    <source>
        <dbReference type="ARBA" id="ARBA00023211"/>
    </source>
</evidence>
<dbReference type="GO" id="GO:0000034">
    <property type="term" value="F:adenine deaminase activity"/>
    <property type="evidence" value="ECO:0007669"/>
    <property type="project" value="UniProtKB-UniRule"/>
</dbReference>
<dbReference type="HAMAP" id="MF_01518">
    <property type="entry name" value="Adenine_deamin"/>
    <property type="match status" value="1"/>
</dbReference>
<keyword evidence="3 6" id="KW-0378">Hydrolase</keyword>
<dbReference type="AlphaFoldDB" id="A0A2S6HXM2"/>